<dbReference type="GO" id="GO:0017080">
    <property type="term" value="F:sodium channel regulator activity"/>
    <property type="evidence" value="ECO:0007669"/>
    <property type="project" value="TreeGrafter"/>
</dbReference>
<dbReference type="InterPro" id="IPR031578">
    <property type="entry name" value="TipE"/>
</dbReference>
<feature type="transmembrane region" description="Helical" evidence="1">
    <location>
        <begin position="43"/>
        <end position="70"/>
    </location>
</feature>
<dbReference type="GO" id="GO:0005886">
    <property type="term" value="C:plasma membrane"/>
    <property type="evidence" value="ECO:0007669"/>
    <property type="project" value="TreeGrafter"/>
</dbReference>
<keyword evidence="1" id="KW-0812">Transmembrane</keyword>
<dbReference type="PANTHER" id="PTHR12335:SF4">
    <property type="entry name" value="TIPE HOMOLOG 1, ISOFORM B"/>
    <property type="match status" value="1"/>
</dbReference>
<protein>
    <submittedName>
        <fullName evidence="2">TEH1</fullName>
    </submittedName>
</protein>
<dbReference type="AlphaFoldDB" id="A0A1V0CJZ6"/>
<evidence type="ECO:0000256" key="1">
    <source>
        <dbReference type="SAM" id="Phobius"/>
    </source>
</evidence>
<dbReference type="PANTHER" id="PTHR12335">
    <property type="entry name" value="TIPE PROTEIN TEMPERATURE-INDUCED PARALYTIC E"/>
    <property type="match status" value="1"/>
</dbReference>
<sequence>MRSASSELLLDTKQQQLRKKKLLELAAAKKQKRGAPRTLREKVWFYSTLSFAMIAVGSGSALLFLVPLYVDPAVSTLLADFVPEPVQCTTVRREQLAGLYNCTWSSCREGCTSDVYNCSHIYVAYRTSAGGVSGVDGGGGGMQVASGRGGGGDMIVDEAVLLVNIKGCGYPPAVACSNFTKAYGVPGATFPCHYSRQNHTLAVVGYDKRQQYADIVHYFAVPFAVCVVTSIVLCVMHCDCQQAAAAAAGQHALQEPSRSSAGHSHTEGYSDHSISTRVERLDEAIMEASRALQGEPSGL</sequence>
<organism evidence="2">
    <name type="scientific">Rhopalosiphum padi</name>
    <name type="common">Bird cherry-oat aphid</name>
    <name type="synonym">Aphis padi</name>
    <dbReference type="NCBI Taxonomy" id="40932"/>
    <lineage>
        <taxon>Eukaryota</taxon>
        <taxon>Metazoa</taxon>
        <taxon>Ecdysozoa</taxon>
        <taxon>Arthropoda</taxon>
        <taxon>Hexapoda</taxon>
        <taxon>Insecta</taxon>
        <taxon>Pterygota</taxon>
        <taxon>Neoptera</taxon>
        <taxon>Paraneoptera</taxon>
        <taxon>Hemiptera</taxon>
        <taxon>Sternorrhyncha</taxon>
        <taxon>Aphidomorpha</taxon>
        <taxon>Aphidoidea</taxon>
        <taxon>Aphididae</taxon>
        <taxon>Aphidini</taxon>
        <taxon>Rhopalosiphum</taxon>
    </lineage>
</organism>
<feature type="non-terminal residue" evidence="2">
    <location>
        <position position="299"/>
    </location>
</feature>
<gene>
    <name evidence="2" type="primary">TEH1</name>
</gene>
<accession>A0A1V0CJZ6</accession>
<reference evidence="2" key="1">
    <citation type="submission" date="2017-01" db="EMBL/GenBank/DDBJ databases">
        <authorList>
            <person name="Mah S.A."/>
            <person name="Swanson W.J."/>
            <person name="Moy G.W."/>
            <person name="Vacquier V.D."/>
        </authorList>
    </citation>
    <scope>NUCLEOTIDE SEQUENCE</scope>
    <source>
        <strain evidence="2">YL</strain>
    </source>
</reference>
<keyword evidence="1" id="KW-1133">Transmembrane helix</keyword>
<keyword evidence="1" id="KW-0472">Membrane</keyword>
<proteinExistence type="evidence at transcript level"/>
<dbReference type="EMBL" id="KY476318">
    <property type="protein sequence ID" value="ARA68390.1"/>
    <property type="molecule type" value="mRNA"/>
</dbReference>
<feature type="transmembrane region" description="Helical" evidence="1">
    <location>
        <begin position="215"/>
        <end position="236"/>
    </location>
</feature>
<name>A0A1V0CJZ6_RHOPD</name>
<dbReference type="GO" id="GO:0002028">
    <property type="term" value="P:regulation of sodium ion transport"/>
    <property type="evidence" value="ECO:0007669"/>
    <property type="project" value="TreeGrafter"/>
</dbReference>
<dbReference type="Pfam" id="PF16972">
    <property type="entry name" value="TipE"/>
    <property type="match status" value="2"/>
</dbReference>
<evidence type="ECO:0000313" key="2">
    <source>
        <dbReference type="EMBL" id="ARA68390.1"/>
    </source>
</evidence>